<accession>A0AAV9WDY4</accession>
<name>A0AAV9WDY4_9PEZI</name>
<organism evidence="2 3">
    <name type="scientific">Arthrobotrys musiformis</name>
    <dbReference type="NCBI Taxonomy" id="47236"/>
    <lineage>
        <taxon>Eukaryota</taxon>
        <taxon>Fungi</taxon>
        <taxon>Dikarya</taxon>
        <taxon>Ascomycota</taxon>
        <taxon>Pezizomycotina</taxon>
        <taxon>Orbiliomycetes</taxon>
        <taxon>Orbiliales</taxon>
        <taxon>Orbiliaceae</taxon>
        <taxon>Arthrobotrys</taxon>
    </lineage>
</organism>
<comment type="caution">
    <text evidence="2">The sequence shown here is derived from an EMBL/GenBank/DDBJ whole genome shotgun (WGS) entry which is preliminary data.</text>
</comment>
<evidence type="ECO:0000256" key="1">
    <source>
        <dbReference type="SAM" id="Phobius"/>
    </source>
</evidence>
<reference evidence="2 3" key="1">
    <citation type="submission" date="2023-08" db="EMBL/GenBank/DDBJ databases">
        <authorList>
            <person name="Palmer J.M."/>
        </authorList>
    </citation>
    <scope>NUCLEOTIDE SEQUENCE [LARGE SCALE GENOMIC DNA]</scope>
    <source>
        <strain evidence="2 3">TWF481</strain>
    </source>
</reference>
<feature type="transmembrane region" description="Helical" evidence="1">
    <location>
        <begin position="69"/>
        <end position="89"/>
    </location>
</feature>
<evidence type="ECO:0000313" key="3">
    <source>
        <dbReference type="Proteomes" id="UP001370758"/>
    </source>
</evidence>
<dbReference type="AlphaFoldDB" id="A0AAV9WDY4"/>
<dbReference type="Proteomes" id="UP001370758">
    <property type="component" value="Unassembled WGS sequence"/>
</dbReference>
<dbReference type="EMBL" id="JAVHJL010000003">
    <property type="protein sequence ID" value="KAK6507042.1"/>
    <property type="molecule type" value="Genomic_DNA"/>
</dbReference>
<keyword evidence="3" id="KW-1185">Reference proteome</keyword>
<keyword evidence="1" id="KW-0812">Transmembrane</keyword>
<gene>
    <name evidence="2" type="ORF">TWF481_005495</name>
</gene>
<protein>
    <submittedName>
        <fullName evidence="2">Uncharacterized protein</fullName>
    </submittedName>
</protein>
<proteinExistence type="predicted"/>
<evidence type="ECO:0000313" key="2">
    <source>
        <dbReference type="EMBL" id="KAK6507042.1"/>
    </source>
</evidence>
<sequence length="134" mass="14755">MEKYIRLGRSPSTPPPLALNPQVSIIHSNIPTFLFLNQKLGFWKSFSTSKKKRHSFKAFRSTLATASKMQLTSVLTIVMVALSGFAMAAPTPIAQSDGLRAKDAPKKLNGLISIARAPDKRDVVEKRDADDDDE</sequence>
<keyword evidence="1" id="KW-1133">Transmembrane helix</keyword>
<keyword evidence="1" id="KW-0472">Membrane</keyword>